<dbReference type="InterPro" id="IPR036390">
    <property type="entry name" value="WH_DNA-bd_sf"/>
</dbReference>
<sequence length="172" mass="18997">MDIDAIDRKIIDQLRIDGRRSFAVIGRNVGLSEPSVRARYRRLSKAGIVQVVGMSDAPKLGEIEVHVAIRVRGVAVAAVAKQLTAIPEIKFIASSVGAYDLVVDMRCDDVVHLSAILNDRIRRVNGVHHVETMTVLEVTKDSYLWAGFREDPVPAGDAIIKRRTKPPQLPKL</sequence>
<evidence type="ECO:0000256" key="2">
    <source>
        <dbReference type="ARBA" id="ARBA00023125"/>
    </source>
</evidence>
<dbReference type="SUPFAM" id="SSF54909">
    <property type="entry name" value="Dimeric alpha+beta barrel"/>
    <property type="match status" value="1"/>
</dbReference>
<keyword evidence="6" id="KW-1185">Reference proteome</keyword>
<dbReference type="SUPFAM" id="SSF46785">
    <property type="entry name" value="Winged helix' DNA-binding domain"/>
    <property type="match status" value="1"/>
</dbReference>
<protein>
    <submittedName>
        <fullName evidence="5">Lrp/AsnC family transcriptional regulator for asnA, asnC and gidA</fullName>
    </submittedName>
</protein>
<dbReference type="GO" id="GO:0043565">
    <property type="term" value="F:sequence-specific DNA binding"/>
    <property type="evidence" value="ECO:0007669"/>
    <property type="project" value="InterPro"/>
</dbReference>
<dbReference type="Gene3D" id="1.10.10.10">
    <property type="entry name" value="Winged helix-like DNA-binding domain superfamily/Winged helix DNA-binding domain"/>
    <property type="match status" value="1"/>
</dbReference>
<dbReference type="PRINTS" id="PR00033">
    <property type="entry name" value="HTHASNC"/>
</dbReference>
<evidence type="ECO:0000256" key="1">
    <source>
        <dbReference type="ARBA" id="ARBA00023015"/>
    </source>
</evidence>
<dbReference type="GO" id="GO:0005829">
    <property type="term" value="C:cytosol"/>
    <property type="evidence" value="ECO:0007669"/>
    <property type="project" value="TreeGrafter"/>
</dbReference>
<dbReference type="InterPro" id="IPR011008">
    <property type="entry name" value="Dimeric_a/b-barrel"/>
</dbReference>
<feature type="domain" description="HTH asnC-type" evidence="4">
    <location>
        <begin position="3"/>
        <end position="63"/>
    </location>
</feature>
<evidence type="ECO:0000256" key="3">
    <source>
        <dbReference type="ARBA" id="ARBA00023163"/>
    </source>
</evidence>
<dbReference type="InterPro" id="IPR000485">
    <property type="entry name" value="AsnC-type_HTH_dom"/>
</dbReference>
<proteinExistence type="predicted"/>
<dbReference type="RefSeq" id="WP_179457617.1">
    <property type="nucleotide sequence ID" value="NZ_BAAAPX010000001.1"/>
</dbReference>
<dbReference type="PANTHER" id="PTHR30154">
    <property type="entry name" value="LEUCINE-RESPONSIVE REGULATORY PROTEIN"/>
    <property type="match status" value="1"/>
</dbReference>
<reference evidence="5 6" key="1">
    <citation type="submission" date="2020-07" db="EMBL/GenBank/DDBJ databases">
        <title>Sequencing the genomes of 1000 actinobacteria strains.</title>
        <authorList>
            <person name="Klenk H.-P."/>
        </authorList>
    </citation>
    <scope>NUCLEOTIDE SEQUENCE [LARGE SCALE GENOMIC DNA]</scope>
    <source>
        <strain evidence="5 6">DSM 23871</strain>
    </source>
</reference>
<evidence type="ECO:0000313" key="6">
    <source>
        <dbReference type="Proteomes" id="UP000589620"/>
    </source>
</evidence>
<dbReference type="Proteomes" id="UP000589620">
    <property type="component" value="Unassembled WGS sequence"/>
</dbReference>
<dbReference type="EMBL" id="JACCBJ010000001">
    <property type="protein sequence ID" value="NYD75807.1"/>
    <property type="molecule type" value="Genomic_DNA"/>
</dbReference>
<comment type="caution">
    <text evidence="5">The sequence shown here is derived from an EMBL/GenBank/DDBJ whole genome shotgun (WGS) entry which is preliminary data.</text>
</comment>
<keyword evidence="2" id="KW-0238">DNA-binding</keyword>
<keyword evidence="1" id="KW-0805">Transcription regulation</keyword>
<dbReference type="PROSITE" id="PS50956">
    <property type="entry name" value="HTH_ASNC_2"/>
    <property type="match status" value="1"/>
</dbReference>
<gene>
    <name evidence="5" type="ORF">BJ963_003326</name>
</gene>
<dbReference type="Pfam" id="PF01037">
    <property type="entry name" value="AsnC_trans_reg"/>
    <property type="match status" value="1"/>
</dbReference>
<name>A0A852T3P8_9MICO</name>
<accession>A0A852T3P8</accession>
<dbReference type="AlphaFoldDB" id="A0A852T3P8"/>
<dbReference type="Pfam" id="PF13404">
    <property type="entry name" value="HTH_AsnC-type"/>
    <property type="match status" value="1"/>
</dbReference>
<evidence type="ECO:0000259" key="4">
    <source>
        <dbReference type="PROSITE" id="PS50956"/>
    </source>
</evidence>
<dbReference type="Gene3D" id="3.30.70.920">
    <property type="match status" value="1"/>
</dbReference>
<dbReference type="PANTHER" id="PTHR30154:SF34">
    <property type="entry name" value="TRANSCRIPTIONAL REGULATOR AZLB"/>
    <property type="match status" value="1"/>
</dbReference>
<dbReference type="InterPro" id="IPR036388">
    <property type="entry name" value="WH-like_DNA-bd_sf"/>
</dbReference>
<evidence type="ECO:0000313" key="5">
    <source>
        <dbReference type="EMBL" id="NYD75807.1"/>
    </source>
</evidence>
<dbReference type="InterPro" id="IPR019887">
    <property type="entry name" value="Tscrpt_reg_AsnC/Lrp_C"/>
</dbReference>
<dbReference type="SMART" id="SM00344">
    <property type="entry name" value="HTH_ASNC"/>
    <property type="match status" value="1"/>
</dbReference>
<dbReference type="InterPro" id="IPR019888">
    <property type="entry name" value="Tscrpt_reg_AsnC-like"/>
</dbReference>
<dbReference type="GO" id="GO:0043200">
    <property type="term" value="P:response to amino acid"/>
    <property type="evidence" value="ECO:0007669"/>
    <property type="project" value="TreeGrafter"/>
</dbReference>
<organism evidence="5 6">
    <name type="scientific">Leifsonia soli</name>
    <dbReference type="NCBI Taxonomy" id="582665"/>
    <lineage>
        <taxon>Bacteria</taxon>
        <taxon>Bacillati</taxon>
        <taxon>Actinomycetota</taxon>
        <taxon>Actinomycetes</taxon>
        <taxon>Micrococcales</taxon>
        <taxon>Microbacteriaceae</taxon>
        <taxon>Leifsonia</taxon>
    </lineage>
</organism>
<keyword evidence="3" id="KW-0804">Transcription</keyword>